<dbReference type="AlphaFoldDB" id="A0AAW4PV70"/>
<comment type="caution">
    <text evidence="2">The sequence shown here is derived from an EMBL/GenBank/DDBJ whole genome shotgun (WGS) entry which is preliminary data.</text>
</comment>
<keyword evidence="1" id="KW-0472">Membrane</keyword>
<accession>A0AAW4PV70</accession>
<organism evidence="2 3">
    <name type="scientific">Haloarcula rubra</name>
    <dbReference type="NCBI Taxonomy" id="2487747"/>
    <lineage>
        <taxon>Archaea</taxon>
        <taxon>Methanobacteriati</taxon>
        <taxon>Methanobacteriota</taxon>
        <taxon>Stenosarchaea group</taxon>
        <taxon>Halobacteria</taxon>
        <taxon>Halobacteriales</taxon>
        <taxon>Haloarculaceae</taxon>
        <taxon>Haloarcula</taxon>
    </lineage>
</organism>
<evidence type="ECO:0008006" key="4">
    <source>
        <dbReference type="Google" id="ProtNLM"/>
    </source>
</evidence>
<dbReference type="EMBL" id="RKLR01000010">
    <property type="protein sequence ID" value="MBX0325069.1"/>
    <property type="molecule type" value="Genomic_DNA"/>
</dbReference>
<feature type="transmembrane region" description="Helical" evidence="1">
    <location>
        <begin position="7"/>
        <end position="28"/>
    </location>
</feature>
<gene>
    <name evidence="2" type="ORF">EGH21_18735</name>
</gene>
<protein>
    <recommendedName>
        <fullName evidence="4">CAP domain-containing protein</fullName>
    </recommendedName>
</protein>
<name>A0AAW4PV70_9EURY</name>
<dbReference type="Proteomes" id="UP001430377">
    <property type="component" value="Unassembled WGS sequence"/>
</dbReference>
<evidence type="ECO:0000256" key="1">
    <source>
        <dbReference type="SAM" id="Phobius"/>
    </source>
</evidence>
<evidence type="ECO:0000313" key="2">
    <source>
        <dbReference type="EMBL" id="MBX0325069.1"/>
    </source>
</evidence>
<keyword evidence="1" id="KW-1133">Transmembrane helix</keyword>
<proteinExistence type="predicted"/>
<reference evidence="2 3" key="1">
    <citation type="submission" date="2021-06" db="EMBL/GenBank/DDBJ databases">
        <title>Halomicroarcula sp. a new haloarchaeum isolated from saline soil.</title>
        <authorList>
            <person name="Duran-Viseras A."/>
            <person name="Sanchez-Porro C."/>
            <person name="Ventosa A."/>
        </authorList>
    </citation>
    <scope>NUCLEOTIDE SEQUENCE [LARGE SCALE GENOMIC DNA]</scope>
    <source>
        <strain evidence="2 3">F13</strain>
    </source>
</reference>
<keyword evidence="3" id="KW-1185">Reference proteome</keyword>
<keyword evidence="1" id="KW-0812">Transmembrane</keyword>
<evidence type="ECO:0000313" key="3">
    <source>
        <dbReference type="Proteomes" id="UP001430377"/>
    </source>
</evidence>
<dbReference type="RefSeq" id="WP_220619938.1">
    <property type="nucleotide sequence ID" value="NZ_RKLR01000010.1"/>
</dbReference>
<sequence length="173" mass="18962">MVAQREGVGLLTIGTIFVVVFTLMYGGVELSQGELLPADTTNQTEEDTRGAMWTEINERRADRGFEPMPSDRFVRGIAQDTTDTLVTDTSSNGTERTERPLTNTRLFCTQVPVSVQRSNDTAATAVALVDELDDSAERSALYRPSAQFRSGIGVAIDDGRVYAVFRSCEQVDT</sequence>